<name>A0AC34F4K8_9BILA</name>
<reference evidence="2" key="1">
    <citation type="submission" date="2022-11" db="UniProtKB">
        <authorList>
            <consortium name="WormBaseParasite"/>
        </authorList>
    </citation>
    <scope>IDENTIFICATION</scope>
</reference>
<organism evidence="1 2">
    <name type="scientific">Panagrolaimus sp. ES5</name>
    <dbReference type="NCBI Taxonomy" id="591445"/>
    <lineage>
        <taxon>Eukaryota</taxon>
        <taxon>Metazoa</taxon>
        <taxon>Ecdysozoa</taxon>
        <taxon>Nematoda</taxon>
        <taxon>Chromadorea</taxon>
        <taxon>Rhabditida</taxon>
        <taxon>Tylenchina</taxon>
        <taxon>Panagrolaimomorpha</taxon>
        <taxon>Panagrolaimoidea</taxon>
        <taxon>Panagrolaimidae</taxon>
        <taxon>Panagrolaimus</taxon>
    </lineage>
</organism>
<evidence type="ECO:0000313" key="1">
    <source>
        <dbReference type="Proteomes" id="UP000887579"/>
    </source>
</evidence>
<proteinExistence type="predicted"/>
<protein>
    <submittedName>
        <fullName evidence="2">SSD domain-containing protein</fullName>
    </submittedName>
</protein>
<accession>A0AC34F4K8</accession>
<dbReference type="Proteomes" id="UP000887579">
    <property type="component" value="Unplaced"/>
</dbReference>
<dbReference type="WBParaSite" id="ES5_v2.g12012.t1">
    <property type="protein sequence ID" value="ES5_v2.g12012.t1"/>
    <property type="gene ID" value="ES5_v2.g12012"/>
</dbReference>
<evidence type="ECO:0000313" key="2">
    <source>
        <dbReference type="WBParaSite" id="ES5_v2.g12012.t1"/>
    </source>
</evidence>
<sequence>MRPLEKFFDGYGRYVAKNPAPFIIQILVDRKDGGDLMNSVDLGEISAVNRLIVENATISDGSDSHFYYYKGICGIYCNESNALVLGFLQAIIESGGDSSSFVLTFPNAQALQNHVFLGYSIGNLSWKQRDNLMIVDGFKLFILHYMIDLSLPRSEAIKTNFEFQLRKLMERISAESPKLNYALLSRTRELEEQSKITLVAIPYLGLTGCILTAFMIITLFNVPLYKSQHIEAIFGVISPGMALITTFGALWGFGFPFSNILTVVPFLVITIGIDDAFLILAGWRHSSTQPDFESRIGAACAKSGASVSVTSITDVLCFGVGLISQMPVVQLFCLYTSVALTIDFFYQITFFVAIVSICGKRQTRIEEELEKEQKKVPSISSDGSSESYFNRLRDLFLGFGADKISNSSSNDLCSKTAAVITSPTDQSKEAESTWLMAFVKFLHLKIVRAGILLIFILHLGISVYLCTLVNTDFDMENLYLKESPLTPISHKMQNFMLNESFVVNFVVTDFGTFEDEMKREEFAAMLRQLENIPKYSMGENGSSVWIRDYETAVSFWGADDDSIWEPSEMLQNFRSFNLPEKFIHTKTLPSGEEVIDSFFFFITYRNMKNFLDVEELLTHRRAILTRYASVFNVSSHHPLEKVPTESAASAPINFIQTAISAIILMSILVLIFVLNIGAIFSVVLSILSISCGTVGYLHLWSVNLDAVSLISMLMSIGFSVDYSAHICYHYFTMTEETEEKSRTIRHKFINQLRPSTDKLSTYHRLEHTFNGVGWPVIQSGKI</sequence>